<protein>
    <submittedName>
        <fullName evidence="1">Uncharacterized protein</fullName>
    </submittedName>
</protein>
<dbReference type="Proteomes" id="UP001154282">
    <property type="component" value="Unassembled WGS sequence"/>
</dbReference>
<dbReference type="PANTHER" id="PTHR11439">
    <property type="entry name" value="GAG-POL-RELATED RETROTRANSPOSON"/>
    <property type="match status" value="1"/>
</dbReference>
<sequence length="275" mass="31456">MESCNPVSTPAECGLKLSKDDKGEKVNSTEFRSLVGSLRYLTCTRLDILYAVGLVSRYMEAPTMSHWNAAKRILRYIKGTIDHGLLYTKSENFKLVGYCDSDWAGDVDDRKSTTGFVFFLGDTAFTWSSKKQAIVTLSTFEAEYVAATSCSCHAIWLRKLLKELNMTQEESTEIYIDNKSALALAKNLVFHDRSKHIDTRLYQYAYCDHEIPDSLLAPGQTCYQHKYHFLRECVEQKEVMLKYVKTEDQMADIFTKPLKQDVFVKLRTLLGVTIN</sequence>
<organism evidence="1 2">
    <name type="scientific">Linum tenue</name>
    <dbReference type="NCBI Taxonomy" id="586396"/>
    <lineage>
        <taxon>Eukaryota</taxon>
        <taxon>Viridiplantae</taxon>
        <taxon>Streptophyta</taxon>
        <taxon>Embryophyta</taxon>
        <taxon>Tracheophyta</taxon>
        <taxon>Spermatophyta</taxon>
        <taxon>Magnoliopsida</taxon>
        <taxon>eudicotyledons</taxon>
        <taxon>Gunneridae</taxon>
        <taxon>Pentapetalae</taxon>
        <taxon>rosids</taxon>
        <taxon>fabids</taxon>
        <taxon>Malpighiales</taxon>
        <taxon>Linaceae</taxon>
        <taxon>Linum</taxon>
    </lineage>
</organism>
<dbReference type="EMBL" id="CAMGYJ010000004">
    <property type="protein sequence ID" value="CAI0402082.1"/>
    <property type="molecule type" value="Genomic_DNA"/>
</dbReference>
<name>A0AAV0IWQ4_9ROSI</name>
<dbReference type="SUPFAM" id="SSF56672">
    <property type="entry name" value="DNA/RNA polymerases"/>
    <property type="match status" value="1"/>
</dbReference>
<evidence type="ECO:0000313" key="2">
    <source>
        <dbReference type="Proteomes" id="UP001154282"/>
    </source>
</evidence>
<keyword evidence="2" id="KW-1185">Reference proteome</keyword>
<evidence type="ECO:0000313" key="1">
    <source>
        <dbReference type="EMBL" id="CAI0402082.1"/>
    </source>
</evidence>
<comment type="caution">
    <text evidence="1">The sequence shown here is derived from an EMBL/GenBank/DDBJ whole genome shotgun (WGS) entry which is preliminary data.</text>
</comment>
<dbReference type="CDD" id="cd09272">
    <property type="entry name" value="RNase_HI_RT_Ty1"/>
    <property type="match status" value="1"/>
</dbReference>
<dbReference type="InterPro" id="IPR043502">
    <property type="entry name" value="DNA/RNA_pol_sf"/>
</dbReference>
<gene>
    <name evidence="1" type="ORF">LITE_LOCUS11459</name>
</gene>
<dbReference type="AlphaFoldDB" id="A0AAV0IWQ4"/>
<proteinExistence type="predicted"/>
<dbReference type="PANTHER" id="PTHR11439:SF517">
    <property type="entry name" value="CYSTEINE-RICH RLK (RECEPTOR-LIKE PROTEIN KINASE) 8"/>
    <property type="match status" value="1"/>
</dbReference>
<accession>A0AAV0IWQ4</accession>
<reference evidence="1" key="1">
    <citation type="submission" date="2022-08" db="EMBL/GenBank/DDBJ databases">
        <authorList>
            <person name="Gutierrez-Valencia J."/>
        </authorList>
    </citation>
    <scope>NUCLEOTIDE SEQUENCE</scope>
</reference>